<protein>
    <submittedName>
        <fullName evidence="4">Aminomethyltransferase</fullName>
        <ecNumber evidence="4">2.1.2.10</ecNumber>
    </submittedName>
</protein>
<dbReference type="Pfam" id="PF08669">
    <property type="entry name" value="GCV_T_C"/>
    <property type="match status" value="1"/>
</dbReference>
<dbReference type="EMBL" id="CP015136">
    <property type="protein sequence ID" value="AMY09228.1"/>
    <property type="molecule type" value="Genomic_DNA"/>
</dbReference>
<dbReference type="InterPro" id="IPR029043">
    <property type="entry name" value="GcvT/YgfZ_C"/>
</dbReference>
<dbReference type="SUPFAM" id="SSF101790">
    <property type="entry name" value="Aminomethyltransferase beta-barrel domain"/>
    <property type="match status" value="1"/>
</dbReference>
<keyword evidence="4" id="KW-0489">Methyltransferase</keyword>
<keyword evidence="4" id="KW-0808">Transferase</keyword>
<dbReference type="GO" id="GO:0004047">
    <property type="term" value="F:aminomethyltransferase activity"/>
    <property type="evidence" value="ECO:0007669"/>
    <property type="project" value="UniProtKB-EC"/>
</dbReference>
<reference evidence="4 5" key="1">
    <citation type="journal article" date="2016" name="Genome Announc.">
        <title>First Complete Genome Sequence of a Subdivision 6 Acidobacterium Strain.</title>
        <authorList>
            <person name="Huang S."/>
            <person name="Vieira S."/>
            <person name="Bunk B."/>
            <person name="Riedel T."/>
            <person name="Sproer C."/>
            <person name="Overmann J."/>
        </authorList>
    </citation>
    <scope>NUCLEOTIDE SEQUENCE [LARGE SCALE GENOMIC DNA]</scope>
    <source>
        <strain evidence="5">DSM 100886 HEG_-6_39</strain>
    </source>
</reference>
<dbReference type="InterPro" id="IPR027266">
    <property type="entry name" value="TrmE/GcvT-like"/>
</dbReference>
<name>A0A143PMC6_LUTPR</name>
<dbReference type="AlphaFoldDB" id="A0A143PMC6"/>
<dbReference type="EC" id="2.1.2.10" evidence="4"/>
<dbReference type="PIRSF" id="PIRSF006487">
    <property type="entry name" value="GcvT"/>
    <property type="match status" value="1"/>
</dbReference>
<dbReference type="GO" id="GO:0032259">
    <property type="term" value="P:methylation"/>
    <property type="evidence" value="ECO:0007669"/>
    <property type="project" value="UniProtKB-KW"/>
</dbReference>
<gene>
    <name evidence="4" type="primary">gcvT_1</name>
    <name evidence="4" type="ORF">LuPra_02441</name>
</gene>
<dbReference type="InterPro" id="IPR028896">
    <property type="entry name" value="GcvT/YgfZ/DmdA"/>
</dbReference>
<reference evidence="5" key="2">
    <citation type="submission" date="2016-04" db="EMBL/GenBank/DDBJ databases">
        <title>First Complete Genome Sequence of a Subdivision 6 Acidobacterium.</title>
        <authorList>
            <person name="Huang S."/>
            <person name="Vieira S."/>
            <person name="Bunk B."/>
            <person name="Riedel T."/>
            <person name="Sproeer C."/>
            <person name="Overmann J."/>
        </authorList>
    </citation>
    <scope>NUCLEOTIDE SEQUENCE [LARGE SCALE GENOMIC DNA]</scope>
    <source>
        <strain evidence="5">DSM 100886 HEG_-6_39</strain>
    </source>
</reference>
<evidence type="ECO:0000259" key="2">
    <source>
        <dbReference type="Pfam" id="PF01571"/>
    </source>
</evidence>
<dbReference type="STRING" id="1855912.LuPra_02441"/>
<dbReference type="RefSeq" id="WP_110170991.1">
    <property type="nucleotide sequence ID" value="NZ_CP015136.1"/>
</dbReference>
<evidence type="ECO:0000256" key="1">
    <source>
        <dbReference type="PIRSR" id="PIRSR006487-1"/>
    </source>
</evidence>
<feature type="domain" description="GCVT N-terminal" evidence="2">
    <location>
        <begin position="24"/>
        <end position="270"/>
    </location>
</feature>
<dbReference type="Gene3D" id="3.30.1360.120">
    <property type="entry name" value="Probable tRNA modification gtpase trme, domain 1"/>
    <property type="match status" value="1"/>
</dbReference>
<dbReference type="PANTHER" id="PTHR43757:SF2">
    <property type="entry name" value="AMINOMETHYLTRANSFERASE, MITOCHONDRIAL"/>
    <property type="match status" value="1"/>
</dbReference>
<dbReference type="SUPFAM" id="SSF103025">
    <property type="entry name" value="Folate-binding domain"/>
    <property type="match status" value="1"/>
</dbReference>
<evidence type="ECO:0000313" key="5">
    <source>
        <dbReference type="Proteomes" id="UP000076079"/>
    </source>
</evidence>
<dbReference type="GO" id="GO:0008168">
    <property type="term" value="F:methyltransferase activity"/>
    <property type="evidence" value="ECO:0007669"/>
    <property type="project" value="UniProtKB-KW"/>
</dbReference>
<feature type="domain" description="Aminomethyltransferase C-terminal" evidence="3">
    <location>
        <begin position="319"/>
        <end position="389"/>
    </location>
</feature>
<dbReference type="PATRIC" id="fig|1813736.3.peg.2565"/>
<accession>A0A143PMC6</accession>
<dbReference type="InterPro" id="IPR013977">
    <property type="entry name" value="GcvT_C"/>
</dbReference>
<proteinExistence type="predicted"/>
<organism evidence="4 5">
    <name type="scientific">Luteitalea pratensis</name>
    <dbReference type="NCBI Taxonomy" id="1855912"/>
    <lineage>
        <taxon>Bacteria</taxon>
        <taxon>Pseudomonadati</taxon>
        <taxon>Acidobacteriota</taxon>
        <taxon>Vicinamibacteria</taxon>
        <taxon>Vicinamibacterales</taxon>
        <taxon>Vicinamibacteraceae</taxon>
        <taxon>Luteitalea</taxon>
    </lineage>
</organism>
<evidence type="ECO:0000259" key="3">
    <source>
        <dbReference type="Pfam" id="PF08669"/>
    </source>
</evidence>
<feature type="binding site" evidence="1">
    <location>
        <position position="195"/>
    </location>
    <ligand>
        <name>substrate</name>
    </ligand>
</feature>
<dbReference type="PANTHER" id="PTHR43757">
    <property type="entry name" value="AMINOMETHYLTRANSFERASE"/>
    <property type="match status" value="1"/>
</dbReference>
<evidence type="ECO:0000313" key="4">
    <source>
        <dbReference type="EMBL" id="AMY09228.1"/>
    </source>
</evidence>
<dbReference type="KEGG" id="abac:LuPra_02441"/>
<dbReference type="OrthoDB" id="9774591at2"/>
<dbReference type="Proteomes" id="UP000076079">
    <property type="component" value="Chromosome"/>
</dbReference>
<sequence length="395" mass="44027">MLLETPFHARTAPLIRAQTWRRWAGHQVASAYDPHPDREYAAIRNAAALFDVSPLYKYLITGRDAARLLDRMVTRDVARCAVGQVLYTPWCDAHGKVLDDGTISRLDEGTYRLTSAEPNTRWLRLNAQGMDVIVEDVSAKVGALALQGPLARAILEQLSPADVGSLRYFRLVQTKLCDVAVTISRTGYTGDLGFEIWVPAEHAVAVWDALIAAGTPYGVTPAGIWALDIARIEAGLIMLDVDYFSAHHALIEDQKSTPYEINLGWTVSETKGPFNGQRALREHKRRGAAWSFVGLEVDWVSFERLHHERGLAPHVPTIAWRASSPIHRNGKQIGYATSGTWSPLLKKYIVLGHVEAAHGAPGTEVELEMTVEHRRKRPRATIRKLPFFDPPRKRA</sequence>
<keyword evidence="5" id="KW-1185">Reference proteome</keyword>
<dbReference type="Pfam" id="PF01571">
    <property type="entry name" value="GCV_T"/>
    <property type="match status" value="1"/>
</dbReference>
<dbReference type="InterPro" id="IPR006222">
    <property type="entry name" value="GCVT_N"/>
</dbReference>